<organism evidence="1 2">
    <name type="scientific">Sinorhizobium kummerowiae</name>
    <dbReference type="NCBI Taxonomy" id="158892"/>
    <lineage>
        <taxon>Bacteria</taxon>
        <taxon>Pseudomonadati</taxon>
        <taxon>Pseudomonadota</taxon>
        <taxon>Alphaproteobacteria</taxon>
        <taxon>Hyphomicrobiales</taxon>
        <taxon>Rhizobiaceae</taxon>
        <taxon>Sinorhizobium/Ensifer group</taxon>
        <taxon>Sinorhizobium</taxon>
    </lineage>
</organism>
<protein>
    <submittedName>
        <fullName evidence="1">Uncharacterized protein</fullName>
    </submittedName>
</protein>
<evidence type="ECO:0000313" key="1">
    <source>
        <dbReference type="EMBL" id="WHS95944.1"/>
    </source>
</evidence>
<accession>A0ABY8TDV8</accession>
<proteinExistence type="predicted"/>
<evidence type="ECO:0000313" key="2">
    <source>
        <dbReference type="Proteomes" id="UP001233264"/>
    </source>
</evidence>
<dbReference type="EMBL" id="CP120366">
    <property type="protein sequence ID" value="WHS95944.1"/>
    <property type="molecule type" value="Genomic_DNA"/>
</dbReference>
<name>A0ABY8TDV8_9HYPH</name>
<sequence>MLYPNTSRGTGHFVCGCYVRGHPCVCSDMHHARLLKKKLSNLQAMLPPDPQRRRPDGQVAPHYRWLKTIGIANPLHGSVAAGVDRLERDFGDGASYICRGCGWCECTSMALLQAPSIVWTFTDRTRDDHAYDNVRHLCRLNDTSCTFDHIVNFQT</sequence>
<dbReference type="RefSeq" id="WP_164819954.1">
    <property type="nucleotide sequence ID" value="NZ_CP120366.1"/>
</dbReference>
<reference evidence="1 2" key="1">
    <citation type="submission" date="2023-03" db="EMBL/GenBank/DDBJ databases">
        <authorList>
            <person name="Menendez E."/>
            <person name="Kaur S."/>
            <person name="Flores-Felix J.D."/>
            <person name="diCenzo G.C."/>
            <person name="Peix A."/>
            <person name="Velazquez E."/>
        </authorList>
    </citation>
    <scope>NUCLEOTIDE SEQUENCE [LARGE SCALE GENOMIC DNA]</scope>
    <source>
        <strain evidence="1 2">CCBAU 71714</strain>
        <plasmid evidence="1 2">pSkuCCBAU71714a</plasmid>
    </source>
</reference>
<dbReference type="Proteomes" id="UP001233264">
    <property type="component" value="Plasmid pSkuCCBAU71714a"/>
</dbReference>
<gene>
    <name evidence="1" type="ORF">PZL22_006143</name>
</gene>
<keyword evidence="2" id="KW-1185">Reference proteome</keyword>
<geneLocation type="plasmid" evidence="1 2">
    <name>pSkuCCBAU71714a</name>
</geneLocation>
<keyword evidence="1" id="KW-0614">Plasmid</keyword>